<comment type="caution">
    <text evidence="1">The sequence shown here is derived from an EMBL/GenBank/DDBJ whole genome shotgun (WGS) entry which is preliminary data.</text>
</comment>
<organism evidence="1 2">
    <name type="scientific">Dorea formicigenerans</name>
    <dbReference type="NCBI Taxonomy" id="39486"/>
    <lineage>
        <taxon>Bacteria</taxon>
        <taxon>Bacillati</taxon>
        <taxon>Bacillota</taxon>
        <taxon>Clostridia</taxon>
        <taxon>Lachnospirales</taxon>
        <taxon>Lachnospiraceae</taxon>
        <taxon>Dorea</taxon>
    </lineage>
</organism>
<evidence type="ECO:0000313" key="2">
    <source>
        <dbReference type="Proteomes" id="UP000283325"/>
    </source>
</evidence>
<dbReference type="EMBL" id="QRPD01000013">
    <property type="protein sequence ID" value="RHL85773.1"/>
    <property type="molecule type" value="Genomic_DNA"/>
</dbReference>
<reference evidence="1 2" key="1">
    <citation type="submission" date="2018-08" db="EMBL/GenBank/DDBJ databases">
        <title>A genome reference for cultivated species of the human gut microbiota.</title>
        <authorList>
            <person name="Zou Y."/>
            <person name="Xue W."/>
            <person name="Luo G."/>
        </authorList>
    </citation>
    <scope>NUCLEOTIDE SEQUENCE [LARGE SCALE GENOMIC DNA]</scope>
    <source>
        <strain evidence="1 2">AF36-1BH</strain>
    </source>
</reference>
<accession>A0A415MVL1</accession>
<gene>
    <name evidence="1" type="ORF">DWZ98_13225</name>
</gene>
<evidence type="ECO:0000313" key="1">
    <source>
        <dbReference type="EMBL" id="RHL85773.1"/>
    </source>
</evidence>
<name>A0A415MVL1_9FIRM</name>
<protein>
    <submittedName>
        <fullName evidence="1">Uncharacterized protein</fullName>
    </submittedName>
</protein>
<proteinExistence type="predicted"/>
<dbReference type="AlphaFoldDB" id="A0A415MVL1"/>
<dbReference type="Proteomes" id="UP000283325">
    <property type="component" value="Unassembled WGS sequence"/>
</dbReference>
<sequence>MCVPKDDEYVVPDYIFVHKDYSFSNPIKPLLMVETKNPVIIKDETFYQKLSDFVDANKSELLAEIRACKLKRGE</sequence>